<dbReference type="Pfam" id="PF09470">
    <property type="entry name" value="Telethonin"/>
    <property type="match status" value="1"/>
</dbReference>
<dbReference type="AlphaFoldDB" id="A0A8C6KNM4"/>
<dbReference type="OrthoDB" id="9949665at2759"/>
<evidence type="ECO:0000313" key="1">
    <source>
        <dbReference type="EMBL" id="KAF7226338.1"/>
    </source>
</evidence>
<dbReference type="Proteomes" id="UP000822369">
    <property type="component" value="Chromosome 3"/>
</dbReference>
<dbReference type="RefSeq" id="XP_015804960.3">
    <property type="nucleotide sequence ID" value="XM_015949474.3"/>
</dbReference>
<dbReference type="PANTHER" id="PTHR15143:SF0">
    <property type="entry name" value="TELETHONIN"/>
    <property type="match status" value="1"/>
</dbReference>
<dbReference type="GO" id="GO:0055003">
    <property type="term" value="P:cardiac myofibril assembly"/>
    <property type="evidence" value="ECO:0007669"/>
    <property type="project" value="TreeGrafter"/>
</dbReference>
<organism evidence="2 3">
    <name type="scientific">Nothobranchius furzeri</name>
    <name type="common">Turquoise killifish</name>
    <dbReference type="NCBI Taxonomy" id="105023"/>
    <lineage>
        <taxon>Eukaryota</taxon>
        <taxon>Metazoa</taxon>
        <taxon>Chordata</taxon>
        <taxon>Craniata</taxon>
        <taxon>Vertebrata</taxon>
        <taxon>Euteleostomi</taxon>
        <taxon>Actinopterygii</taxon>
        <taxon>Neopterygii</taxon>
        <taxon>Teleostei</taxon>
        <taxon>Neoteleostei</taxon>
        <taxon>Acanthomorphata</taxon>
        <taxon>Ovalentaria</taxon>
        <taxon>Atherinomorphae</taxon>
        <taxon>Cyprinodontiformes</taxon>
        <taxon>Nothobranchiidae</taxon>
        <taxon>Nothobranchius</taxon>
    </lineage>
</organism>
<reference evidence="2" key="1">
    <citation type="submission" date="2014-08" db="EMBL/GenBank/DDBJ databases">
        <authorList>
            <person name="Senf B."/>
            <person name="Petzold A."/>
            <person name="Downie B.R."/>
            <person name="Koch P."/>
            <person name="Platzer M."/>
        </authorList>
    </citation>
    <scope>NUCLEOTIDE SEQUENCE [LARGE SCALE GENOMIC DNA]</scope>
    <source>
        <strain evidence="2">GRZ</strain>
    </source>
</reference>
<reference evidence="2" key="3">
    <citation type="submission" date="2025-05" db="UniProtKB">
        <authorList>
            <consortium name="Ensembl"/>
        </authorList>
    </citation>
    <scope>IDENTIFICATION</scope>
</reference>
<gene>
    <name evidence="2" type="primary">zmp:0000000930</name>
    <name evidence="1" type="ORF">G4P62_005283</name>
</gene>
<dbReference type="EMBL" id="JAAVVJ010000003">
    <property type="protein sequence ID" value="KAF7226338.1"/>
    <property type="molecule type" value="Genomic_DNA"/>
</dbReference>
<dbReference type="GeneTree" id="ENSGT00390000012014"/>
<evidence type="ECO:0000313" key="3">
    <source>
        <dbReference type="Proteomes" id="UP000694548"/>
    </source>
</evidence>
<sequence>MHCVSRGGVYLLNSYCELQEDNQEKKETYQACWLDLVLETRAQYRLTLSETHSLHRESYTQQQVVHFIVWRSPSQALMLGREGGVLTEHQLPSNTSAAAPTEGCVPLRGRDIYPQEVLSKPEGVDFRAMSLVSPLRQTSHQLQKRE</sequence>
<dbReference type="GO" id="GO:0030674">
    <property type="term" value="F:protein-macromolecule adaptor activity"/>
    <property type="evidence" value="ECO:0007669"/>
    <property type="project" value="TreeGrafter"/>
</dbReference>
<dbReference type="GO" id="GO:0003009">
    <property type="term" value="P:skeletal muscle contraction"/>
    <property type="evidence" value="ECO:0007669"/>
    <property type="project" value="TreeGrafter"/>
</dbReference>
<name>A0A8C6KNM4_NOTFU</name>
<dbReference type="GO" id="GO:0060048">
    <property type="term" value="P:cardiac muscle contraction"/>
    <property type="evidence" value="ECO:0007669"/>
    <property type="project" value="TreeGrafter"/>
</dbReference>
<dbReference type="GO" id="GO:0030241">
    <property type="term" value="P:skeletal muscle myosin thick filament assembly"/>
    <property type="evidence" value="ECO:0007669"/>
    <property type="project" value="TreeGrafter"/>
</dbReference>
<dbReference type="GO" id="GO:0030018">
    <property type="term" value="C:Z disc"/>
    <property type="evidence" value="ECO:0007669"/>
    <property type="project" value="TreeGrafter"/>
</dbReference>
<dbReference type="GO" id="GO:0070080">
    <property type="term" value="F:titin Z domain binding"/>
    <property type="evidence" value="ECO:0007669"/>
    <property type="project" value="TreeGrafter"/>
</dbReference>
<reference evidence="1" key="2">
    <citation type="submission" date="2020-03" db="EMBL/GenBank/DDBJ databases">
        <title>Intra-Species Differences in Population Size shape Life History and Genome Evolution.</title>
        <authorList>
            <person name="Willemsen D."/>
            <person name="Cui R."/>
            <person name="Valenzano D.R."/>
        </authorList>
    </citation>
    <scope>NUCLEOTIDE SEQUENCE</scope>
    <source>
        <strain evidence="1">GRZ</strain>
        <tissue evidence="1">Whole</tissue>
    </source>
</reference>
<dbReference type="Proteomes" id="UP000694548">
    <property type="component" value="Chromosome sgr05"/>
</dbReference>
<protein>
    <submittedName>
        <fullName evidence="1 2">Telethonin-like</fullName>
    </submittedName>
</protein>
<keyword evidence="3" id="KW-1185">Reference proteome</keyword>
<dbReference type="GO" id="GO:0055008">
    <property type="term" value="P:cardiac muscle tissue morphogenesis"/>
    <property type="evidence" value="ECO:0007669"/>
    <property type="project" value="TreeGrafter"/>
</dbReference>
<dbReference type="GO" id="GO:0008307">
    <property type="term" value="F:structural constituent of muscle"/>
    <property type="evidence" value="ECO:0007669"/>
    <property type="project" value="TreeGrafter"/>
</dbReference>
<dbReference type="GO" id="GO:0030240">
    <property type="term" value="P:skeletal muscle thin filament assembly"/>
    <property type="evidence" value="ECO:0007669"/>
    <property type="project" value="TreeGrafter"/>
</dbReference>
<dbReference type="GO" id="GO:0031432">
    <property type="term" value="F:titin binding"/>
    <property type="evidence" value="ECO:0007669"/>
    <property type="project" value="TreeGrafter"/>
</dbReference>
<dbReference type="KEGG" id="nfu:107378958"/>
<accession>A0A8C6KNM4</accession>
<proteinExistence type="predicted"/>
<evidence type="ECO:0000313" key="2">
    <source>
        <dbReference type="Ensembl" id="ENSNFUP00015008532.1"/>
    </source>
</evidence>
<dbReference type="Ensembl" id="ENSNFUT00015008967.1">
    <property type="protein sequence ID" value="ENSNFUP00015008532.1"/>
    <property type="gene ID" value="ENSNFUG00015004174.1"/>
</dbReference>
<dbReference type="InterPro" id="IPR015667">
    <property type="entry name" value="Telethonin"/>
</dbReference>
<dbReference type="PANTHER" id="PTHR15143">
    <property type="entry name" value="TELETHONIN"/>
    <property type="match status" value="1"/>
</dbReference>
<dbReference type="GO" id="GO:0048769">
    <property type="term" value="P:sarcomerogenesis"/>
    <property type="evidence" value="ECO:0007669"/>
    <property type="project" value="TreeGrafter"/>
</dbReference>
<dbReference type="GO" id="GO:0035995">
    <property type="term" value="P:detection of muscle stretch"/>
    <property type="evidence" value="ECO:0007669"/>
    <property type="project" value="TreeGrafter"/>
</dbReference>
<dbReference type="Gene3D" id="2.20.160.10">
    <property type="entry name" value="titin domain like"/>
    <property type="match status" value="1"/>
</dbReference>
<dbReference type="InterPro" id="IPR023111">
    <property type="entry name" value="Titin-like_dom_sf"/>
</dbReference>
<dbReference type="GeneID" id="107378958"/>